<gene>
    <name evidence="8" type="ORF">J2Z42_000263</name>
</gene>
<protein>
    <submittedName>
        <fullName evidence="8">Uncharacterized protein (TIGR00255 family)</fullName>
    </submittedName>
</protein>
<feature type="domain" description="Endoribonuclease YicC-like N-terminal" evidence="6">
    <location>
        <begin position="2"/>
        <end position="156"/>
    </location>
</feature>
<comment type="similarity">
    <text evidence="5">Belongs to the YicC/YloC family.</text>
</comment>
<evidence type="ECO:0000256" key="2">
    <source>
        <dbReference type="ARBA" id="ARBA00022722"/>
    </source>
</evidence>
<evidence type="ECO:0000259" key="7">
    <source>
        <dbReference type="Pfam" id="PF08340"/>
    </source>
</evidence>
<evidence type="ECO:0000256" key="1">
    <source>
        <dbReference type="ARBA" id="ARBA00001968"/>
    </source>
</evidence>
<dbReference type="InterPro" id="IPR013551">
    <property type="entry name" value="YicC-like_C"/>
</dbReference>
<evidence type="ECO:0000256" key="4">
    <source>
        <dbReference type="ARBA" id="ARBA00022801"/>
    </source>
</evidence>
<keyword evidence="4" id="KW-0378">Hydrolase</keyword>
<dbReference type="EMBL" id="JAGGLM010000001">
    <property type="protein sequence ID" value="MBP2031598.1"/>
    <property type="molecule type" value="Genomic_DNA"/>
</dbReference>
<dbReference type="Pfam" id="PF08340">
    <property type="entry name" value="YicC-like_C"/>
    <property type="match status" value="1"/>
</dbReference>
<evidence type="ECO:0000256" key="5">
    <source>
        <dbReference type="ARBA" id="ARBA00035648"/>
    </source>
</evidence>
<dbReference type="PANTHER" id="PTHR30636">
    <property type="entry name" value="UPF0701 PROTEIN YICC"/>
    <property type="match status" value="1"/>
</dbReference>
<keyword evidence="2" id="KW-0540">Nuclease</keyword>
<dbReference type="NCBIfam" id="TIGR00255">
    <property type="entry name" value="YicC/YloC family endoribonuclease"/>
    <property type="match status" value="1"/>
</dbReference>
<keyword evidence="3" id="KW-0255">Endonuclease</keyword>
<evidence type="ECO:0000259" key="6">
    <source>
        <dbReference type="Pfam" id="PF03755"/>
    </source>
</evidence>
<accession>A0ABS4KNI2</accession>
<organism evidence="8 9">
    <name type="scientific">Clostridium algifaecis</name>
    <dbReference type="NCBI Taxonomy" id="1472040"/>
    <lineage>
        <taxon>Bacteria</taxon>
        <taxon>Bacillati</taxon>
        <taxon>Bacillota</taxon>
        <taxon>Clostridia</taxon>
        <taxon>Eubacteriales</taxon>
        <taxon>Clostridiaceae</taxon>
        <taxon>Clostridium</taxon>
    </lineage>
</organism>
<evidence type="ECO:0000313" key="8">
    <source>
        <dbReference type="EMBL" id="MBP2031598.1"/>
    </source>
</evidence>
<dbReference type="InterPro" id="IPR005229">
    <property type="entry name" value="YicC/YloC-like"/>
</dbReference>
<name>A0ABS4KNI2_9CLOT</name>
<proteinExistence type="inferred from homology"/>
<feature type="domain" description="Endoribonuclease YicC-like C-terminal" evidence="7">
    <location>
        <begin position="174"/>
        <end position="292"/>
    </location>
</feature>
<evidence type="ECO:0000256" key="3">
    <source>
        <dbReference type="ARBA" id="ARBA00022759"/>
    </source>
</evidence>
<dbReference type="PANTHER" id="PTHR30636:SF3">
    <property type="entry name" value="UPF0701 PROTEIN YICC"/>
    <property type="match status" value="1"/>
</dbReference>
<sequence>MIKSMTGFGRGSTDSNQRNFVVEIKTVNHRYCDLNIRMPKSFMPIEDKIRKLILDKVNRGKVDVFITETNYENKKVKAVLDENLADSYVNCLKKIKEKYDIKEELSISLIAKFQDVITLKQEDEDLNKVWDILNTALNEALNMLLDMREKEGMKLKSNVILKCNSIEKYLNSINDMSENLVDEFREKLNLRLKDLMKDYEIDENRIAMEVAIFADKSCIDEEIVRLGSHVVQFKDTLELNEPIGRKLDFILQEMNREANTIASKSTNLQITKLVLNIKNEIEKIREQIQNIE</sequence>
<comment type="caution">
    <text evidence="8">The sequence shown here is derived from an EMBL/GenBank/DDBJ whole genome shotgun (WGS) entry which is preliminary data.</text>
</comment>
<reference evidence="8 9" key="1">
    <citation type="submission" date="2021-03" db="EMBL/GenBank/DDBJ databases">
        <title>Genomic Encyclopedia of Type Strains, Phase IV (KMG-IV): sequencing the most valuable type-strain genomes for metagenomic binning, comparative biology and taxonomic classification.</title>
        <authorList>
            <person name="Goeker M."/>
        </authorList>
    </citation>
    <scope>NUCLEOTIDE SEQUENCE [LARGE SCALE GENOMIC DNA]</scope>
    <source>
        <strain evidence="8 9">DSM 28783</strain>
    </source>
</reference>
<comment type="cofactor">
    <cofactor evidence="1">
        <name>a divalent metal cation</name>
        <dbReference type="ChEBI" id="CHEBI:60240"/>
    </cofactor>
</comment>
<dbReference type="InterPro" id="IPR013527">
    <property type="entry name" value="YicC-like_N"/>
</dbReference>
<dbReference type="Pfam" id="PF03755">
    <property type="entry name" value="YicC-like_N"/>
    <property type="match status" value="1"/>
</dbReference>
<keyword evidence="9" id="KW-1185">Reference proteome</keyword>
<dbReference type="RefSeq" id="WP_209700547.1">
    <property type="nucleotide sequence ID" value="NZ_JAGGLM010000001.1"/>
</dbReference>
<dbReference type="Proteomes" id="UP001519307">
    <property type="component" value="Unassembled WGS sequence"/>
</dbReference>
<evidence type="ECO:0000313" key="9">
    <source>
        <dbReference type="Proteomes" id="UP001519307"/>
    </source>
</evidence>